<comment type="caution">
    <text evidence="6">The sequence shown here is derived from an EMBL/GenBank/DDBJ whole genome shotgun (WGS) entry which is preliminary data.</text>
</comment>
<dbReference type="Gene3D" id="3.40.190.290">
    <property type="match status" value="1"/>
</dbReference>
<dbReference type="EMBL" id="RXMA01000007">
    <property type="protein sequence ID" value="RTR20965.1"/>
    <property type="molecule type" value="Genomic_DNA"/>
</dbReference>
<dbReference type="InterPro" id="IPR000847">
    <property type="entry name" value="LysR_HTH_N"/>
</dbReference>
<keyword evidence="4" id="KW-0804">Transcription</keyword>
<dbReference type="Proteomes" id="UP000277007">
    <property type="component" value="Unassembled WGS sequence"/>
</dbReference>
<evidence type="ECO:0000313" key="7">
    <source>
        <dbReference type="Proteomes" id="UP000277007"/>
    </source>
</evidence>
<dbReference type="PROSITE" id="PS50931">
    <property type="entry name" value="HTH_LYSR"/>
    <property type="match status" value="1"/>
</dbReference>
<reference evidence="6 7" key="1">
    <citation type="submission" date="2018-12" db="EMBL/GenBank/DDBJ databases">
        <authorList>
            <person name="Yang Y."/>
        </authorList>
    </citation>
    <scope>NUCLEOTIDE SEQUENCE [LARGE SCALE GENOMIC DNA]</scope>
    <source>
        <strain evidence="6 7">L-25-5w-1</strain>
    </source>
</reference>
<evidence type="ECO:0000256" key="4">
    <source>
        <dbReference type="ARBA" id="ARBA00023163"/>
    </source>
</evidence>
<dbReference type="SUPFAM" id="SSF53850">
    <property type="entry name" value="Periplasmic binding protein-like II"/>
    <property type="match status" value="1"/>
</dbReference>
<protein>
    <submittedName>
        <fullName evidence="6">LysR family transcriptional regulator</fullName>
    </submittedName>
</protein>
<comment type="similarity">
    <text evidence="1">Belongs to the LysR transcriptional regulatory family.</text>
</comment>
<evidence type="ECO:0000256" key="3">
    <source>
        <dbReference type="ARBA" id="ARBA00023125"/>
    </source>
</evidence>
<evidence type="ECO:0000259" key="5">
    <source>
        <dbReference type="PROSITE" id="PS50931"/>
    </source>
</evidence>
<dbReference type="Pfam" id="PF00126">
    <property type="entry name" value="HTH_1"/>
    <property type="match status" value="1"/>
</dbReference>
<dbReference type="RefSeq" id="WP_126614483.1">
    <property type="nucleotide sequence ID" value="NZ_JBHUCY010000029.1"/>
</dbReference>
<evidence type="ECO:0000256" key="1">
    <source>
        <dbReference type="ARBA" id="ARBA00009437"/>
    </source>
</evidence>
<dbReference type="SUPFAM" id="SSF46785">
    <property type="entry name" value="Winged helix' DNA-binding domain"/>
    <property type="match status" value="1"/>
</dbReference>
<dbReference type="GO" id="GO:0043565">
    <property type="term" value="F:sequence-specific DNA binding"/>
    <property type="evidence" value="ECO:0007669"/>
    <property type="project" value="TreeGrafter"/>
</dbReference>
<organism evidence="6 7">
    <name type="scientific">Azospirillum griseum</name>
    <dbReference type="NCBI Taxonomy" id="2496639"/>
    <lineage>
        <taxon>Bacteria</taxon>
        <taxon>Pseudomonadati</taxon>
        <taxon>Pseudomonadota</taxon>
        <taxon>Alphaproteobacteria</taxon>
        <taxon>Rhodospirillales</taxon>
        <taxon>Azospirillaceae</taxon>
        <taxon>Azospirillum</taxon>
    </lineage>
</organism>
<dbReference type="GO" id="GO:0003700">
    <property type="term" value="F:DNA-binding transcription factor activity"/>
    <property type="evidence" value="ECO:0007669"/>
    <property type="project" value="InterPro"/>
</dbReference>
<dbReference type="GO" id="GO:0006351">
    <property type="term" value="P:DNA-templated transcription"/>
    <property type="evidence" value="ECO:0007669"/>
    <property type="project" value="TreeGrafter"/>
</dbReference>
<evidence type="ECO:0000256" key="2">
    <source>
        <dbReference type="ARBA" id="ARBA00023015"/>
    </source>
</evidence>
<feature type="domain" description="HTH lysR-type" evidence="5">
    <location>
        <begin position="5"/>
        <end position="62"/>
    </location>
</feature>
<dbReference type="InterPro" id="IPR036388">
    <property type="entry name" value="WH-like_DNA-bd_sf"/>
</dbReference>
<dbReference type="InterPro" id="IPR005119">
    <property type="entry name" value="LysR_subst-bd"/>
</dbReference>
<dbReference type="Gene3D" id="1.10.10.10">
    <property type="entry name" value="Winged helix-like DNA-binding domain superfamily/Winged helix DNA-binding domain"/>
    <property type="match status" value="1"/>
</dbReference>
<gene>
    <name evidence="6" type="ORF">EJ903_09425</name>
</gene>
<dbReference type="OrthoDB" id="7333438at2"/>
<dbReference type="Pfam" id="PF03466">
    <property type="entry name" value="LysR_substrate"/>
    <property type="match status" value="1"/>
</dbReference>
<sequence length="300" mass="32456">MNAQNDWDDVRYFLAVARQGSLSAAARQLGVNHSTVLRRIAGLEGAMGVRLFDKLPRGYVLTAAGEEMHRTALAMEETLAAASLRLSGRDAQIDGTLRVTTVDIIALHVLPRHLAAFRQRHPGIRVDVTIAEASLSLTRREADIAIRLIGQPPDTLVGRVVSGLAFAPYAAAPLAERHGDAPLSAAAWASVDESFDHTSMARWMKATIPAERIAYRVNSVAALVEGVRAGLGFGLLPCALADRMPDLRRVGPAVEDSGIKMWLLTHRDLRMMGRVRAFLDFMATALAGDRDLLEGRGGQP</sequence>
<dbReference type="PANTHER" id="PTHR30537">
    <property type="entry name" value="HTH-TYPE TRANSCRIPTIONAL REGULATOR"/>
    <property type="match status" value="1"/>
</dbReference>
<name>A0A3S0JIY6_9PROT</name>
<keyword evidence="3" id="KW-0238">DNA-binding</keyword>
<dbReference type="InterPro" id="IPR058163">
    <property type="entry name" value="LysR-type_TF_proteobact-type"/>
</dbReference>
<keyword evidence="7" id="KW-1185">Reference proteome</keyword>
<dbReference type="PANTHER" id="PTHR30537:SF3">
    <property type="entry name" value="TRANSCRIPTIONAL REGULATORY PROTEIN"/>
    <property type="match status" value="1"/>
</dbReference>
<accession>A0A3S0JIY6</accession>
<evidence type="ECO:0000313" key="6">
    <source>
        <dbReference type="EMBL" id="RTR20965.1"/>
    </source>
</evidence>
<dbReference type="AlphaFoldDB" id="A0A3S0JIY6"/>
<dbReference type="InterPro" id="IPR036390">
    <property type="entry name" value="WH_DNA-bd_sf"/>
</dbReference>
<proteinExistence type="inferred from homology"/>
<keyword evidence="2" id="KW-0805">Transcription regulation</keyword>